<organism evidence="2">
    <name type="scientific">Candidatus Thiocaldithrix dubininis</name>
    <dbReference type="NCBI Taxonomy" id="3080823"/>
    <lineage>
        <taxon>Bacteria</taxon>
        <taxon>Pseudomonadati</taxon>
        <taxon>Pseudomonadota</taxon>
        <taxon>Gammaproteobacteria</taxon>
        <taxon>Thiotrichales</taxon>
        <taxon>Thiotrichaceae</taxon>
        <taxon>Candidatus Thiocaldithrix</taxon>
    </lineage>
</organism>
<dbReference type="KEGG" id="tdu:QJT80_05180"/>
<evidence type="ECO:0008006" key="3">
    <source>
        <dbReference type="Google" id="ProtNLM"/>
    </source>
</evidence>
<sequence length="77" mass="8808">MKKLMLLGMIVSFMGLVAGCNTNPPAPAMTYEQAEANRAYVESIQDNDRVRDHEERMRQVEAIERINRSAPPVNIYR</sequence>
<keyword evidence="1" id="KW-0732">Signal</keyword>
<evidence type="ECO:0000256" key="1">
    <source>
        <dbReference type="SAM" id="SignalP"/>
    </source>
</evidence>
<reference evidence="2" key="1">
    <citation type="journal article" date="2023" name="Int. J. Mol. Sci.">
        <title>Metagenomics Revealed a New Genus 'Candidatus Thiocaldithrix dubininis' gen. nov., sp. nov. and a New Species 'Candidatus Thiothrix putei' sp. nov. in the Family Thiotrichaceae, Some Members of Which Have Traits of Both Na+- and H+-Motive Energetics.</title>
        <authorList>
            <person name="Ravin N.V."/>
            <person name="Muntyan M.S."/>
            <person name="Smolyakov D.D."/>
            <person name="Rudenko T.S."/>
            <person name="Beletsky A.V."/>
            <person name="Mardanov A.V."/>
            <person name="Grabovich M.Y."/>
        </authorList>
    </citation>
    <scope>NUCLEOTIDE SEQUENCE</scope>
    <source>
        <strain evidence="2">GKL-01</strain>
    </source>
</reference>
<dbReference type="EMBL" id="CP124755">
    <property type="protein sequence ID" value="WGZ91873.1"/>
    <property type="molecule type" value="Genomic_DNA"/>
</dbReference>
<feature type="signal peptide" evidence="1">
    <location>
        <begin position="1"/>
        <end position="18"/>
    </location>
</feature>
<reference evidence="2" key="2">
    <citation type="submission" date="2023-04" db="EMBL/GenBank/DDBJ databases">
        <authorList>
            <person name="Beletskiy A.V."/>
            <person name="Mardanov A.V."/>
            <person name="Ravin N.V."/>
        </authorList>
    </citation>
    <scope>NUCLEOTIDE SEQUENCE</scope>
    <source>
        <strain evidence="2">GKL-01</strain>
    </source>
</reference>
<evidence type="ECO:0000313" key="2">
    <source>
        <dbReference type="EMBL" id="WGZ91873.1"/>
    </source>
</evidence>
<dbReference type="AlphaFoldDB" id="A0AA95H9B7"/>
<protein>
    <recommendedName>
        <fullName evidence="3">Lipoprotein</fullName>
    </recommendedName>
</protein>
<feature type="chain" id="PRO_5041724287" description="Lipoprotein" evidence="1">
    <location>
        <begin position="19"/>
        <end position="77"/>
    </location>
</feature>
<proteinExistence type="predicted"/>
<accession>A0AA95H9B7</accession>
<dbReference type="Proteomes" id="UP001300672">
    <property type="component" value="Chromosome"/>
</dbReference>
<name>A0AA95H9B7_9GAMM</name>
<gene>
    <name evidence="2" type="ORF">QJT80_05180</name>
</gene>
<dbReference type="PROSITE" id="PS51257">
    <property type="entry name" value="PROKAR_LIPOPROTEIN"/>
    <property type="match status" value="1"/>
</dbReference>